<dbReference type="PANTHER" id="PTHR33048:SF160">
    <property type="entry name" value="SAT4 FAMILY MEMBRANE PROTEIN"/>
    <property type="match status" value="1"/>
</dbReference>
<evidence type="ECO:0000313" key="10">
    <source>
        <dbReference type="Proteomes" id="UP000054544"/>
    </source>
</evidence>
<comment type="subcellular location">
    <subcellularLocation>
        <location evidence="1">Membrane</location>
        <topology evidence="1">Multi-pass membrane protein</topology>
    </subcellularLocation>
</comment>
<keyword evidence="2 7" id="KW-0812">Transmembrane</keyword>
<dbReference type="InterPro" id="IPR052337">
    <property type="entry name" value="SAT4-like"/>
</dbReference>
<dbReference type="GO" id="GO:0016020">
    <property type="term" value="C:membrane"/>
    <property type="evidence" value="ECO:0007669"/>
    <property type="project" value="UniProtKB-SubCell"/>
</dbReference>
<keyword evidence="3 7" id="KW-1133">Transmembrane helix</keyword>
<dbReference type="Pfam" id="PF20684">
    <property type="entry name" value="Fung_rhodopsin"/>
    <property type="match status" value="1"/>
</dbReference>
<evidence type="ECO:0000256" key="4">
    <source>
        <dbReference type="ARBA" id="ARBA00023136"/>
    </source>
</evidence>
<feature type="transmembrane region" description="Helical" evidence="7">
    <location>
        <begin position="35"/>
        <end position="59"/>
    </location>
</feature>
<gene>
    <name evidence="9" type="ORF">H634G_06431</name>
</gene>
<dbReference type="InterPro" id="IPR049326">
    <property type="entry name" value="Rhodopsin_dom_fungi"/>
</dbReference>
<evidence type="ECO:0000313" key="9">
    <source>
        <dbReference type="EMBL" id="KJK78258.1"/>
    </source>
</evidence>
<comment type="similarity">
    <text evidence="5">Belongs to the SAT4 family.</text>
</comment>
<reference evidence="10" key="1">
    <citation type="journal article" date="2014" name="BMC Genomics">
        <title>The genome sequence of the biocontrol fungus Metarhizium anisopliae and comparative genomics of Metarhizium species.</title>
        <authorList>
            <person name="Pattemore J.A."/>
            <person name="Hane J.K."/>
            <person name="Williams A.H."/>
            <person name="Wilson B.A."/>
            <person name="Stodart B.J."/>
            <person name="Ash G.J."/>
        </authorList>
    </citation>
    <scope>NUCLEOTIDE SEQUENCE [LARGE SCALE GENOMIC DNA]</scope>
    <source>
        <strain evidence="10">BRIP 53293</strain>
    </source>
</reference>
<dbReference type="STRING" id="1291518.A0A0D9NWT5"/>
<evidence type="ECO:0000256" key="7">
    <source>
        <dbReference type="SAM" id="Phobius"/>
    </source>
</evidence>
<feature type="compositionally biased region" description="Basic and acidic residues" evidence="6">
    <location>
        <begin position="194"/>
        <end position="210"/>
    </location>
</feature>
<evidence type="ECO:0000256" key="1">
    <source>
        <dbReference type="ARBA" id="ARBA00004141"/>
    </source>
</evidence>
<dbReference type="EMBL" id="KE384735">
    <property type="protein sequence ID" value="KJK78258.1"/>
    <property type="molecule type" value="Genomic_DNA"/>
</dbReference>
<dbReference type="AlphaFoldDB" id="A0A0D9NWT5"/>
<keyword evidence="4 7" id="KW-0472">Membrane</keyword>
<evidence type="ECO:0000256" key="3">
    <source>
        <dbReference type="ARBA" id="ARBA00022989"/>
    </source>
</evidence>
<keyword evidence="10" id="KW-1185">Reference proteome</keyword>
<feature type="transmembrane region" description="Helical" evidence="7">
    <location>
        <begin position="118"/>
        <end position="139"/>
    </location>
</feature>
<dbReference type="PANTHER" id="PTHR33048">
    <property type="entry name" value="PTH11-LIKE INTEGRAL MEMBRANE PROTEIN (AFU_ORTHOLOGUE AFUA_5G11245)"/>
    <property type="match status" value="1"/>
</dbReference>
<protein>
    <recommendedName>
        <fullName evidence="8">Rhodopsin domain-containing protein</fullName>
    </recommendedName>
</protein>
<evidence type="ECO:0000256" key="6">
    <source>
        <dbReference type="SAM" id="MobiDB-lite"/>
    </source>
</evidence>
<accession>A0A0D9NWT5</accession>
<feature type="transmembrane region" description="Helical" evidence="7">
    <location>
        <begin position="6"/>
        <end position="23"/>
    </location>
</feature>
<feature type="domain" description="Rhodopsin" evidence="8">
    <location>
        <begin position="3"/>
        <end position="178"/>
    </location>
</feature>
<organism evidence="9 10">
    <name type="scientific">Metarhizium anisopliae BRIP 53293</name>
    <dbReference type="NCBI Taxonomy" id="1291518"/>
    <lineage>
        <taxon>Eukaryota</taxon>
        <taxon>Fungi</taxon>
        <taxon>Dikarya</taxon>
        <taxon>Ascomycota</taxon>
        <taxon>Pezizomycotina</taxon>
        <taxon>Sordariomycetes</taxon>
        <taxon>Hypocreomycetidae</taxon>
        <taxon>Hypocreales</taxon>
        <taxon>Clavicipitaceae</taxon>
        <taxon>Metarhizium</taxon>
    </lineage>
</organism>
<evidence type="ECO:0000259" key="8">
    <source>
        <dbReference type="Pfam" id="PF20684"/>
    </source>
</evidence>
<proteinExistence type="inferred from homology"/>
<dbReference type="OrthoDB" id="4935043at2759"/>
<evidence type="ECO:0000256" key="2">
    <source>
        <dbReference type="ARBA" id="ARBA00022692"/>
    </source>
</evidence>
<sequence length="266" mass="29622">MTCMFLSLIIMIKTAILVEWIWIFQPYSGNQRHLFFWTCHFIIWANIVYFTVAVILANLSCVPHEYLWNRTIMGGYCRVNTAHLAPATACLAFAIDTIVLFLPQRIIWTLNMSRHRKLGVLIVFTLGMAACVASIVRLYVTVLKSTSADLSYHSSMAQLTAVVEVVCGNLVLCVPAMPKAAADQLTRWLRRPPHKDDPDGDSKDKDERLSRHIGSSLDSRPLPNINADGLELGNTINGPQHEVGGCELGPKIATERYGCLRDGHGT</sequence>
<feature type="region of interest" description="Disordered" evidence="6">
    <location>
        <begin position="188"/>
        <end position="224"/>
    </location>
</feature>
<dbReference type="Proteomes" id="UP000054544">
    <property type="component" value="Unassembled WGS sequence"/>
</dbReference>
<evidence type="ECO:0000256" key="5">
    <source>
        <dbReference type="ARBA" id="ARBA00038359"/>
    </source>
</evidence>
<name>A0A0D9NWT5_METAN</name>
<feature type="transmembrane region" description="Helical" evidence="7">
    <location>
        <begin position="159"/>
        <end position="181"/>
    </location>
</feature>